<organism evidence="5 6">
    <name type="scientific">Canna indica</name>
    <name type="common">Indian-shot</name>
    <dbReference type="NCBI Taxonomy" id="4628"/>
    <lineage>
        <taxon>Eukaryota</taxon>
        <taxon>Viridiplantae</taxon>
        <taxon>Streptophyta</taxon>
        <taxon>Embryophyta</taxon>
        <taxon>Tracheophyta</taxon>
        <taxon>Spermatophyta</taxon>
        <taxon>Magnoliopsida</taxon>
        <taxon>Liliopsida</taxon>
        <taxon>Zingiberales</taxon>
        <taxon>Cannaceae</taxon>
        <taxon>Canna</taxon>
    </lineage>
</organism>
<keyword evidence="4" id="KW-0539">Nucleus</keyword>
<accession>A0AAQ3L5E8</accession>
<evidence type="ECO:0000256" key="4">
    <source>
        <dbReference type="ARBA" id="ARBA00023242"/>
    </source>
</evidence>
<evidence type="ECO:0000256" key="1">
    <source>
        <dbReference type="ARBA" id="ARBA00004123"/>
    </source>
</evidence>
<dbReference type="PANTHER" id="PTHR33124">
    <property type="entry name" value="TRANSCRIPTION FACTOR IBH1-LIKE 1"/>
    <property type="match status" value="1"/>
</dbReference>
<evidence type="ECO:0000313" key="6">
    <source>
        <dbReference type="Proteomes" id="UP001327560"/>
    </source>
</evidence>
<dbReference type="GO" id="GO:0006355">
    <property type="term" value="P:regulation of DNA-templated transcription"/>
    <property type="evidence" value="ECO:0007669"/>
    <property type="project" value="InterPro"/>
</dbReference>
<dbReference type="InterPro" id="IPR044660">
    <property type="entry name" value="IBH1-like"/>
</dbReference>
<dbReference type="CDD" id="cd11444">
    <property type="entry name" value="bHLH_AtIBH1_like"/>
    <property type="match status" value="1"/>
</dbReference>
<dbReference type="GO" id="GO:0005634">
    <property type="term" value="C:nucleus"/>
    <property type="evidence" value="ECO:0007669"/>
    <property type="project" value="UniProtKB-SubCell"/>
</dbReference>
<keyword evidence="3" id="KW-0804">Transcription</keyword>
<dbReference type="PANTHER" id="PTHR33124:SF105">
    <property type="entry name" value="OS01G0630300 PROTEIN"/>
    <property type="match status" value="1"/>
</dbReference>
<comment type="subcellular location">
    <subcellularLocation>
        <location evidence="1">Nucleus</location>
    </subcellularLocation>
</comment>
<keyword evidence="2" id="KW-0805">Transcription regulation</keyword>
<dbReference type="EMBL" id="CP136898">
    <property type="protein sequence ID" value="WOL20620.1"/>
    <property type="molecule type" value="Genomic_DNA"/>
</dbReference>
<protein>
    <submittedName>
        <fullName evidence="5">Uncharacterized protein</fullName>
    </submittedName>
</protein>
<keyword evidence="6" id="KW-1185">Reference proteome</keyword>
<dbReference type="Proteomes" id="UP001327560">
    <property type="component" value="Chromosome 9"/>
</dbReference>
<evidence type="ECO:0000256" key="2">
    <source>
        <dbReference type="ARBA" id="ARBA00023015"/>
    </source>
</evidence>
<sequence length="159" mass="17720">MDDGAPPFSSMPTLVGLVEKGKRIKMAAEVGLARSSRGRHWGRALRRRLRKGTTMTMLSTAGCPCRRNELPLTSSSAATVKVEEKEWRMQGDEDIEEEVEGRVRSLQRLVPGGEELEVERLFEETADYIEALQQQVTAMRALACLLDGLEREKTMMPGG</sequence>
<reference evidence="5 6" key="1">
    <citation type="submission" date="2023-10" db="EMBL/GenBank/DDBJ databases">
        <title>Chromosome-scale genome assembly provides insights into flower coloration mechanisms of Canna indica.</title>
        <authorList>
            <person name="Li C."/>
        </authorList>
    </citation>
    <scope>NUCLEOTIDE SEQUENCE [LARGE SCALE GENOMIC DNA]</scope>
    <source>
        <tissue evidence="5">Flower</tissue>
    </source>
</reference>
<gene>
    <name evidence="5" type="ORF">Cni_G29425</name>
</gene>
<evidence type="ECO:0000313" key="5">
    <source>
        <dbReference type="EMBL" id="WOL20620.1"/>
    </source>
</evidence>
<proteinExistence type="predicted"/>
<dbReference type="AlphaFoldDB" id="A0AAQ3L5E8"/>
<dbReference type="InterPro" id="IPR044549">
    <property type="entry name" value="bHLH_AtIBH1-like"/>
</dbReference>
<name>A0AAQ3L5E8_9LILI</name>
<evidence type="ECO:0000256" key="3">
    <source>
        <dbReference type="ARBA" id="ARBA00023163"/>
    </source>
</evidence>